<dbReference type="GO" id="GO:0001222">
    <property type="term" value="F:transcription corepressor binding"/>
    <property type="evidence" value="ECO:0007669"/>
    <property type="project" value="TreeGrafter"/>
</dbReference>
<evidence type="ECO:0000259" key="8">
    <source>
        <dbReference type="Pfam" id="PF12114"/>
    </source>
</evidence>
<feature type="domain" description="Period circadian-like C-terminal" evidence="8">
    <location>
        <begin position="8"/>
        <end position="126"/>
    </location>
</feature>
<feature type="region of interest" description="Disordered" evidence="7">
    <location>
        <begin position="132"/>
        <end position="166"/>
    </location>
</feature>
<dbReference type="GO" id="GO:0005737">
    <property type="term" value="C:cytoplasm"/>
    <property type="evidence" value="ECO:0007669"/>
    <property type="project" value="TreeGrafter"/>
</dbReference>
<feature type="compositionally biased region" description="Basic and acidic residues" evidence="7">
    <location>
        <begin position="21"/>
        <end position="51"/>
    </location>
</feature>
<organism evidence="9 10">
    <name type="scientific">Ladona fulva</name>
    <name type="common">Scarce chaser dragonfly</name>
    <name type="synonym">Libellula fulva</name>
    <dbReference type="NCBI Taxonomy" id="123851"/>
    <lineage>
        <taxon>Eukaryota</taxon>
        <taxon>Metazoa</taxon>
        <taxon>Ecdysozoa</taxon>
        <taxon>Arthropoda</taxon>
        <taxon>Hexapoda</taxon>
        <taxon>Insecta</taxon>
        <taxon>Pterygota</taxon>
        <taxon>Palaeoptera</taxon>
        <taxon>Odonata</taxon>
        <taxon>Epiprocta</taxon>
        <taxon>Anisoptera</taxon>
        <taxon>Libelluloidea</taxon>
        <taxon>Libellulidae</taxon>
        <taxon>Ladona</taxon>
    </lineage>
</organism>
<dbReference type="GO" id="GO:0000122">
    <property type="term" value="P:negative regulation of transcription by RNA polymerase II"/>
    <property type="evidence" value="ECO:0007669"/>
    <property type="project" value="TreeGrafter"/>
</dbReference>
<dbReference type="InterPro" id="IPR050760">
    <property type="entry name" value="Period_circadian_regulator"/>
</dbReference>
<evidence type="ECO:0000256" key="7">
    <source>
        <dbReference type="SAM" id="MobiDB-lite"/>
    </source>
</evidence>
<evidence type="ECO:0000256" key="3">
    <source>
        <dbReference type="ARBA" id="ARBA00022737"/>
    </source>
</evidence>
<dbReference type="PANTHER" id="PTHR11269">
    <property type="entry name" value="PERIOD CIRCADIAN PROTEIN"/>
    <property type="match status" value="1"/>
</dbReference>
<feature type="region of interest" description="Disordered" evidence="7">
    <location>
        <begin position="1"/>
        <end position="61"/>
    </location>
</feature>
<keyword evidence="3" id="KW-0677">Repeat</keyword>
<dbReference type="PANTHER" id="PTHR11269:SF16">
    <property type="entry name" value="PERIOD CIRCADIAN PROTEIN"/>
    <property type="match status" value="1"/>
</dbReference>
<dbReference type="GO" id="GO:0005634">
    <property type="term" value="C:nucleus"/>
    <property type="evidence" value="ECO:0007669"/>
    <property type="project" value="UniProtKB-SubCell"/>
</dbReference>
<evidence type="ECO:0000256" key="6">
    <source>
        <dbReference type="ARBA" id="ARBA00040849"/>
    </source>
</evidence>
<feature type="compositionally biased region" description="Basic and acidic residues" evidence="7">
    <location>
        <begin position="1"/>
        <end position="14"/>
    </location>
</feature>
<proteinExistence type="predicted"/>
<reference evidence="9" key="2">
    <citation type="submission" date="2017-10" db="EMBL/GenBank/DDBJ databases">
        <title>Ladona fulva Genome sequencing and assembly.</title>
        <authorList>
            <person name="Murali S."/>
            <person name="Richards S."/>
            <person name="Bandaranaike D."/>
            <person name="Bellair M."/>
            <person name="Blankenburg K."/>
            <person name="Chao H."/>
            <person name="Dinh H."/>
            <person name="Doddapaneni H."/>
            <person name="Dugan-Rocha S."/>
            <person name="Elkadiri S."/>
            <person name="Gnanaolivu R."/>
            <person name="Hernandez B."/>
            <person name="Skinner E."/>
            <person name="Javaid M."/>
            <person name="Lee S."/>
            <person name="Li M."/>
            <person name="Ming W."/>
            <person name="Munidasa M."/>
            <person name="Muniz J."/>
            <person name="Nguyen L."/>
            <person name="Hughes D."/>
            <person name="Osuji N."/>
            <person name="Pu L.-L."/>
            <person name="Puazo M."/>
            <person name="Qu C."/>
            <person name="Quiroz J."/>
            <person name="Raj R."/>
            <person name="Weissenberger G."/>
            <person name="Xin Y."/>
            <person name="Zou X."/>
            <person name="Han Y."/>
            <person name="Worley K."/>
            <person name="Muzny D."/>
            <person name="Gibbs R."/>
        </authorList>
    </citation>
    <scope>NUCLEOTIDE SEQUENCE</scope>
    <source>
        <strain evidence="9">Sampled in the wild</strain>
    </source>
</reference>
<keyword evidence="4" id="KW-0090">Biological rhythms</keyword>
<evidence type="ECO:0000256" key="1">
    <source>
        <dbReference type="ARBA" id="ARBA00004123"/>
    </source>
</evidence>
<protein>
    <recommendedName>
        <fullName evidence="6">Period circadian protein</fullName>
    </recommendedName>
</protein>
<dbReference type="OrthoDB" id="7788983at2759"/>
<keyword evidence="5" id="KW-0539">Nucleus</keyword>
<reference evidence="9" key="1">
    <citation type="submission" date="2013-04" db="EMBL/GenBank/DDBJ databases">
        <authorList>
            <person name="Qu J."/>
            <person name="Murali S.C."/>
            <person name="Bandaranaike D."/>
            <person name="Bellair M."/>
            <person name="Blankenburg K."/>
            <person name="Chao H."/>
            <person name="Dinh H."/>
            <person name="Doddapaneni H."/>
            <person name="Downs B."/>
            <person name="Dugan-Rocha S."/>
            <person name="Elkadiri S."/>
            <person name="Gnanaolivu R.D."/>
            <person name="Hernandez B."/>
            <person name="Javaid M."/>
            <person name="Jayaseelan J.C."/>
            <person name="Lee S."/>
            <person name="Li M."/>
            <person name="Ming W."/>
            <person name="Munidasa M."/>
            <person name="Muniz J."/>
            <person name="Nguyen L."/>
            <person name="Ongeri F."/>
            <person name="Osuji N."/>
            <person name="Pu L.-L."/>
            <person name="Puazo M."/>
            <person name="Qu C."/>
            <person name="Quiroz J."/>
            <person name="Raj R."/>
            <person name="Weissenberger G."/>
            <person name="Xin Y."/>
            <person name="Zou X."/>
            <person name="Han Y."/>
            <person name="Richards S."/>
            <person name="Worley K."/>
            <person name="Muzny D."/>
            <person name="Gibbs R."/>
        </authorList>
    </citation>
    <scope>NUCLEOTIDE SEQUENCE</scope>
    <source>
        <strain evidence="9">Sampled in the wild</strain>
    </source>
</reference>
<comment type="caution">
    <text evidence="9">The sequence shown here is derived from an EMBL/GenBank/DDBJ whole genome shotgun (WGS) entry which is preliminary data.</text>
</comment>
<sequence>MYSFLRSEKSDESMRSFPWDSKGDTTENDTKDDVRGSGSKDLEKGNADKHAQKPVRKGPSWLEEVDVTPDLILRYKMDDQILHNVLEADLKTLKNIHQSSTVNEQLSQLYMDMELEGAATRLALEDSAGFTSSSGTDEASVPLNSFSMSPSPTKGKQGFVHRNKKKRRTMEYGKLVMIFEENAPFPPPLSAYSD</sequence>
<evidence type="ECO:0000313" key="10">
    <source>
        <dbReference type="Proteomes" id="UP000792457"/>
    </source>
</evidence>
<dbReference type="EMBL" id="KZ308211">
    <property type="protein sequence ID" value="KAG8224757.1"/>
    <property type="molecule type" value="Genomic_DNA"/>
</dbReference>
<keyword evidence="2" id="KW-0597">Phosphoprotein</keyword>
<dbReference type="InterPro" id="IPR022728">
    <property type="entry name" value="Period_circadian-like_C"/>
</dbReference>
<dbReference type="AlphaFoldDB" id="A0A8K0JZF0"/>
<evidence type="ECO:0000256" key="4">
    <source>
        <dbReference type="ARBA" id="ARBA00023108"/>
    </source>
</evidence>
<dbReference type="GO" id="GO:0000976">
    <property type="term" value="F:transcription cis-regulatory region binding"/>
    <property type="evidence" value="ECO:0007669"/>
    <property type="project" value="TreeGrafter"/>
</dbReference>
<dbReference type="Proteomes" id="UP000792457">
    <property type="component" value="Unassembled WGS sequence"/>
</dbReference>
<evidence type="ECO:0000313" key="9">
    <source>
        <dbReference type="EMBL" id="KAG8224757.1"/>
    </source>
</evidence>
<feature type="compositionally biased region" description="Polar residues" evidence="7">
    <location>
        <begin position="132"/>
        <end position="154"/>
    </location>
</feature>
<gene>
    <name evidence="9" type="ORF">J437_LFUL005326</name>
</gene>
<dbReference type="GO" id="GO:0032922">
    <property type="term" value="P:circadian regulation of gene expression"/>
    <property type="evidence" value="ECO:0007669"/>
    <property type="project" value="TreeGrafter"/>
</dbReference>
<accession>A0A8K0JZF0</accession>
<name>A0A8K0JZF0_LADFU</name>
<evidence type="ECO:0000256" key="5">
    <source>
        <dbReference type="ARBA" id="ARBA00023242"/>
    </source>
</evidence>
<dbReference type="GO" id="GO:0043153">
    <property type="term" value="P:entrainment of circadian clock by photoperiod"/>
    <property type="evidence" value="ECO:0007669"/>
    <property type="project" value="TreeGrafter"/>
</dbReference>
<comment type="subcellular location">
    <subcellularLocation>
        <location evidence="1">Nucleus</location>
    </subcellularLocation>
</comment>
<keyword evidence="10" id="KW-1185">Reference proteome</keyword>
<dbReference type="Pfam" id="PF12114">
    <property type="entry name" value="Period_C"/>
    <property type="match status" value="1"/>
</dbReference>
<evidence type="ECO:0000256" key="2">
    <source>
        <dbReference type="ARBA" id="ARBA00022553"/>
    </source>
</evidence>